<dbReference type="AlphaFoldDB" id="A0A2N6VP30"/>
<keyword evidence="2" id="KW-0472">Membrane</keyword>
<protein>
    <submittedName>
        <fullName evidence="3">TIGR01906 family membrane protein</fullName>
    </submittedName>
</protein>
<accession>A0A2N6VP30</accession>
<keyword evidence="2" id="KW-0812">Transmembrane</keyword>
<evidence type="ECO:0000256" key="2">
    <source>
        <dbReference type="SAM" id="Phobius"/>
    </source>
</evidence>
<dbReference type="EMBL" id="PNHK01000001">
    <property type="protein sequence ID" value="PMD05884.1"/>
    <property type="molecule type" value="Genomic_DNA"/>
</dbReference>
<proteinExistence type="predicted"/>
<feature type="transmembrane region" description="Helical" evidence="2">
    <location>
        <begin position="151"/>
        <end position="173"/>
    </location>
</feature>
<name>A0A2N6VP30_9MICO</name>
<dbReference type="RefSeq" id="WP_102237543.1">
    <property type="nucleotide sequence ID" value="NZ_BAAAIM010000001.1"/>
</dbReference>
<feature type="transmembrane region" description="Helical" evidence="2">
    <location>
        <begin position="250"/>
        <end position="272"/>
    </location>
</feature>
<feature type="compositionally biased region" description="Basic and acidic residues" evidence="1">
    <location>
        <begin position="69"/>
        <end position="82"/>
    </location>
</feature>
<gene>
    <name evidence="3" type="ORF">CJ199_00260</name>
</gene>
<evidence type="ECO:0000313" key="4">
    <source>
        <dbReference type="Proteomes" id="UP000235598"/>
    </source>
</evidence>
<dbReference type="Proteomes" id="UP000235598">
    <property type="component" value="Unassembled WGS sequence"/>
</dbReference>
<feature type="compositionally biased region" description="Basic and acidic residues" evidence="1">
    <location>
        <begin position="1"/>
        <end position="12"/>
    </location>
</feature>
<evidence type="ECO:0000256" key="1">
    <source>
        <dbReference type="SAM" id="MobiDB-lite"/>
    </source>
</evidence>
<feature type="region of interest" description="Disordered" evidence="1">
    <location>
        <begin position="1"/>
        <end position="139"/>
    </location>
</feature>
<reference evidence="3 4" key="1">
    <citation type="submission" date="2017-09" db="EMBL/GenBank/DDBJ databases">
        <title>Bacterial strain isolated from the female urinary microbiota.</title>
        <authorList>
            <person name="Thomas-White K."/>
            <person name="Kumar N."/>
            <person name="Forster S."/>
            <person name="Putonti C."/>
            <person name="Lawley T."/>
            <person name="Wolfe A.J."/>
        </authorList>
    </citation>
    <scope>NUCLEOTIDE SEQUENCE [LARGE SCALE GENOMIC DNA]</scope>
    <source>
        <strain evidence="3 4">UMB1301</strain>
    </source>
</reference>
<feature type="transmembrane region" description="Helical" evidence="2">
    <location>
        <begin position="339"/>
        <end position="361"/>
    </location>
</feature>
<evidence type="ECO:0000313" key="3">
    <source>
        <dbReference type="EMBL" id="PMD05884.1"/>
    </source>
</evidence>
<comment type="caution">
    <text evidence="3">The sequence shown here is derived from an EMBL/GenBank/DDBJ whole genome shotgun (WGS) entry which is preliminary data.</text>
</comment>
<feature type="transmembrane region" description="Helical" evidence="2">
    <location>
        <begin position="284"/>
        <end position="306"/>
    </location>
</feature>
<dbReference type="Pfam" id="PF07314">
    <property type="entry name" value="Lit"/>
    <property type="match status" value="1"/>
</dbReference>
<sequence length="379" mass="41734">MATDKNSDDLVSRRMNATDDDPEATAQFDAFPRESTPEKPSMLSDEEWALLSDGPGKKSPETPDTSEVASKDTAEATKDSTDTQKLAKTRETSVKRQHSSARPVDREEPTRVMPTAVPAGSSSAATTTSAPSTAAATTSAPQPGFYHRFGFLDFIATAIIVASMPFMLVALAIKIASSGMFLRFEYFINPVFPNDKYGFHSEDRLHYASYVTNYLFNGDSSRYLADVVFPDGKPVFTDGEIAHMSDVKGLVTLLFFIAIVGMILSLISAVYLGRKYGPGLHHAMRWSGIVTLTFFAILTVVALLGWEQFFTGFHDMFFASGTWQFYLDDSLIRLFPPQFWIDAGVFVAAFVVLISILLIAISRIGHKKRKLAREAAKKA</sequence>
<keyword evidence="2" id="KW-1133">Transmembrane helix</keyword>
<feature type="compositionally biased region" description="Low complexity" evidence="1">
    <location>
        <begin position="114"/>
        <end position="139"/>
    </location>
</feature>
<dbReference type="NCBIfam" id="TIGR01906">
    <property type="entry name" value="integ_TIGR01906"/>
    <property type="match status" value="1"/>
</dbReference>
<organism evidence="3 4">
    <name type="scientific">Brevibacterium paucivorans</name>
    <dbReference type="NCBI Taxonomy" id="170994"/>
    <lineage>
        <taxon>Bacteria</taxon>
        <taxon>Bacillati</taxon>
        <taxon>Actinomycetota</taxon>
        <taxon>Actinomycetes</taxon>
        <taxon>Micrococcales</taxon>
        <taxon>Brevibacteriaceae</taxon>
        <taxon>Brevibacterium</taxon>
    </lineage>
</organism>
<dbReference type="OrthoDB" id="4804608at2"/>
<dbReference type="InterPro" id="IPR010178">
    <property type="entry name" value="Lit"/>
</dbReference>